<dbReference type="AlphaFoldDB" id="A0A8S0U287"/>
<organism evidence="1 2">
    <name type="scientific">Olea europaea subsp. europaea</name>
    <dbReference type="NCBI Taxonomy" id="158383"/>
    <lineage>
        <taxon>Eukaryota</taxon>
        <taxon>Viridiplantae</taxon>
        <taxon>Streptophyta</taxon>
        <taxon>Embryophyta</taxon>
        <taxon>Tracheophyta</taxon>
        <taxon>Spermatophyta</taxon>
        <taxon>Magnoliopsida</taxon>
        <taxon>eudicotyledons</taxon>
        <taxon>Gunneridae</taxon>
        <taxon>Pentapetalae</taxon>
        <taxon>asterids</taxon>
        <taxon>lamiids</taxon>
        <taxon>Lamiales</taxon>
        <taxon>Oleaceae</taxon>
        <taxon>Oleeae</taxon>
        <taxon>Olea</taxon>
    </lineage>
</organism>
<dbReference type="Gramene" id="OE9A080596T2">
    <property type="protein sequence ID" value="OE9A080596C2"/>
    <property type="gene ID" value="OE9A080596"/>
</dbReference>
<evidence type="ECO:0000313" key="1">
    <source>
        <dbReference type="EMBL" id="CAA3011470.1"/>
    </source>
</evidence>
<comment type="caution">
    <text evidence="1">The sequence shown here is derived from an EMBL/GenBank/DDBJ whole genome shotgun (WGS) entry which is preliminary data.</text>
</comment>
<accession>A0A8S0U287</accession>
<dbReference type="Proteomes" id="UP000594638">
    <property type="component" value="Unassembled WGS sequence"/>
</dbReference>
<dbReference type="GO" id="GO:0003676">
    <property type="term" value="F:nucleic acid binding"/>
    <property type="evidence" value="ECO:0007669"/>
    <property type="project" value="InterPro"/>
</dbReference>
<sequence>MCRNLEYRLRYVLCTCNRSCAEEAPRMLNGTQLGGQSIRLSWGRTSSNRQPHADQNQWNGGGGYYGYETYGYAPPAQDSNLYYASYPRYGNYAPPQQQPQVILLTKTPEDLGQQCSIIFSTLPGPSLIH</sequence>
<dbReference type="EMBL" id="CACTIH010007369">
    <property type="protein sequence ID" value="CAA3011470.1"/>
    <property type="molecule type" value="Genomic_DNA"/>
</dbReference>
<protein>
    <submittedName>
        <fullName evidence="1">Polyadenylate-binding RBP45</fullName>
    </submittedName>
</protein>
<gene>
    <name evidence="1" type="ORF">OLEA9_A080596</name>
</gene>
<proteinExistence type="predicted"/>
<dbReference type="OrthoDB" id="446113at2759"/>
<evidence type="ECO:0000313" key="2">
    <source>
        <dbReference type="Proteomes" id="UP000594638"/>
    </source>
</evidence>
<reference evidence="1 2" key="1">
    <citation type="submission" date="2019-12" db="EMBL/GenBank/DDBJ databases">
        <authorList>
            <person name="Alioto T."/>
            <person name="Alioto T."/>
            <person name="Gomez Garrido J."/>
        </authorList>
    </citation>
    <scope>NUCLEOTIDE SEQUENCE [LARGE SCALE GENOMIC DNA]</scope>
</reference>
<dbReference type="SUPFAM" id="SSF54928">
    <property type="entry name" value="RNA-binding domain, RBD"/>
    <property type="match status" value="1"/>
</dbReference>
<keyword evidence="2" id="KW-1185">Reference proteome</keyword>
<dbReference type="InterPro" id="IPR035979">
    <property type="entry name" value="RBD_domain_sf"/>
</dbReference>
<name>A0A8S0U287_OLEEU</name>